<dbReference type="EC" id="3.1.1.74" evidence="2"/>
<dbReference type="AlphaFoldDB" id="A0A9W9CYE2"/>
<keyword evidence="12" id="KW-1185">Reference proteome</keyword>
<dbReference type="PANTHER" id="PTHR48250">
    <property type="entry name" value="CUTINASE 2-RELATED"/>
    <property type="match status" value="1"/>
</dbReference>
<comment type="catalytic activity">
    <reaction evidence="7">
        <text>cutin + H2O = cutin monomers.</text>
        <dbReference type="EC" id="3.1.1.74"/>
    </reaction>
</comment>
<feature type="disulfide bond" evidence="9">
    <location>
        <begin position="205"/>
        <end position="212"/>
    </location>
</feature>
<dbReference type="GO" id="GO:0005576">
    <property type="term" value="C:extracellular region"/>
    <property type="evidence" value="ECO:0007669"/>
    <property type="project" value="InterPro"/>
</dbReference>
<dbReference type="EMBL" id="JAPEVB010000003">
    <property type="protein sequence ID" value="KAJ4392225.1"/>
    <property type="molecule type" value="Genomic_DNA"/>
</dbReference>
<feature type="disulfide bond" evidence="9">
    <location>
        <begin position="68"/>
        <end position="146"/>
    </location>
</feature>
<accession>A0A9W9CYE2</accession>
<keyword evidence="3" id="KW-0719">Serine esterase</keyword>
<comment type="caution">
    <text evidence="11">The sequence shown here is derived from an EMBL/GenBank/DDBJ whole genome shotgun (WGS) entry which is preliminary data.</text>
</comment>
<dbReference type="GO" id="GO:0016052">
    <property type="term" value="P:carbohydrate catabolic process"/>
    <property type="evidence" value="ECO:0007669"/>
    <property type="project" value="TreeGrafter"/>
</dbReference>
<evidence type="ECO:0000256" key="7">
    <source>
        <dbReference type="ARBA" id="ARBA00034045"/>
    </source>
</evidence>
<dbReference type="Pfam" id="PF01083">
    <property type="entry name" value="Cutinase"/>
    <property type="match status" value="1"/>
</dbReference>
<feature type="active site" evidence="8">
    <location>
        <position position="209"/>
    </location>
</feature>
<keyword evidence="4 10" id="KW-0732">Signal</keyword>
<feature type="signal peptide" evidence="10">
    <location>
        <begin position="1"/>
        <end position="24"/>
    </location>
</feature>
<sequence length="240" mass="25141">MRSTRYLPLLALTTHAFDLNVLLAAIDEYFPDNIALKTADKIISKAESAIGKLIGVQETRSDLVDDSCGDVMVIFARGTGEPGNIGALVAPAFYDELVSAMDGKTVSMQGVNSSAYPAVVADYFTGGSESGAEAMASYVNQSLVSCPDVPIVMSGWSQGAQVVHKAAELVGPEIMGSMSSVITFGDPVSSSSIDGIDTSKVLVICHEGDDVCDFGDFLGPLHFTYAKDTPEAASFVASHL</sequence>
<gene>
    <name evidence="11" type="ORF">N0V93_005850</name>
</gene>
<reference evidence="11" key="1">
    <citation type="submission" date="2022-10" db="EMBL/GenBank/DDBJ databases">
        <title>Tapping the CABI collections for fungal endophytes: first genome assemblies for Collariella, Neodidymelliopsis, Ascochyta clinopodiicola, Didymella pomorum, Didymosphaeria variabile, Neocosmospora piperis and Neocucurbitaria cava.</title>
        <authorList>
            <person name="Hill R."/>
        </authorList>
    </citation>
    <scope>NUCLEOTIDE SEQUENCE</scope>
    <source>
        <strain evidence="11">IMI 355082</strain>
    </source>
</reference>
<keyword evidence="6 9" id="KW-1015">Disulfide bond</keyword>
<dbReference type="OrthoDB" id="2975078at2759"/>
<evidence type="ECO:0000256" key="1">
    <source>
        <dbReference type="ARBA" id="ARBA00007534"/>
    </source>
</evidence>
<feature type="chain" id="PRO_5040954497" description="cutinase" evidence="10">
    <location>
        <begin position="25"/>
        <end position="240"/>
    </location>
</feature>
<evidence type="ECO:0000313" key="11">
    <source>
        <dbReference type="EMBL" id="KAJ4392225.1"/>
    </source>
</evidence>
<evidence type="ECO:0000256" key="2">
    <source>
        <dbReference type="ARBA" id="ARBA00013095"/>
    </source>
</evidence>
<keyword evidence="5" id="KW-0378">Hydrolase</keyword>
<evidence type="ECO:0000256" key="5">
    <source>
        <dbReference type="ARBA" id="ARBA00022801"/>
    </source>
</evidence>
<protein>
    <recommendedName>
        <fullName evidence="2">cutinase</fullName>
        <ecNumber evidence="2">3.1.1.74</ecNumber>
    </recommendedName>
</protein>
<evidence type="ECO:0000256" key="3">
    <source>
        <dbReference type="ARBA" id="ARBA00022487"/>
    </source>
</evidence>
<evidence type="ECO:0000256" key="4">
    <source>
        <dbReference type="ARBA" id="ARBA00022729"/>
    </source>
</evidence>
<feature type="active site" description="Proton donor/acceptor" evidence="8">
    <location>
        <position position="222"/>
    </location>
</feature>
<evidence type="ECO:0000256" key="6">
    <source>
        <dbReference type="ARBA" id="ARBA00023157"/>
    </source>
</evidence>
<evidence type="ECO:0000256" key="8">
    <source>
        <dbReference type="PIRSR" id="PIRSR611150-1"/>
    </source>
</evidence>
<dbReference type="PRINTS" id="PR00129">
    <property type="entry name" value="CUTINASE"/>
</dbReference>
<dbReference type="InterPro" id="IPR011150">
    <property type="entry name" value="Cutinase_monf"/>
</dbReference>
<organism evidence="11 12">
    <name type="scientific">Gnomoniopsis smithogilvyi</name>
    <dbReference type="NCBI Taxonomy" id="1191159"/>
    <lineage>
        <taxon>Eukaryota</taxon>
        <taxon>Fungi</taxon>
        <taxon>Dikarya</taxon>
        <taxon>Ascomycota</taxon>
        <taxon>Pezizomycotina</taxon>
        <taxon>Sordariomycetes</taxon>
        <taxon>Sordariomycetidae</taxon>
        <taxon>Diaporthales</taxon>
        <taxon>Gnomoniaceae</taxon>
        <taxon>Gnomoniopsis</taxon>
    </lineage>
</organism>
<dbReference type="SMART" id="SM01110">
    <property type="entry name" value="Cutinase"/>
    <property type="match status" value="1"/>
</dbReference>
<feature type="active site" description="Nucleophile" evidence="8">
    <location>
        <position position="157"/>
    </location>
</feature>
<dbReference type="Gene3D" id="3.40.50.1820">
    <property type="entry name" value="alpha/beta hydrolase"/>
    <property type="match status" value="1"/>
</dbReference>
<comment type="similarity">
    <text evidence="1">Belongs to the cutinase family.</text>
</comment>
<evidence type="ECO:0000313" key="12">
    <source>
        <dbReference type="Proteomes" id="UP001140453"/>
    </source>
</evidence>
<proteinExistence type="inferred from homology"/>
<dbReference type="InterPro" id="IPR029058">
    <property type="entry name" value="AB_hydrolase_fold"/>
</dbReference>
<dbReference type="Proteomes" id="UP001140453">
    <property type="component" value="Unassembled WGS sequence"/>
</dbReference>
<dbReference type="PANTHER" id="PTHR48250:SF1">
    <property type="entry name" value="CUTINASE"/>
    <property type="match status" value="1"/>
</dbReference>
<dbReference type="SUPFAM" id="SSF53474">
    <property type="entry name" value="alpha/beta-Hydrolases"/>
    <property type="match status" value="1"/>
</dbReference>
<name>A0A9W9CYE2_9PEZI</name>
<evidence type="ECO:0000256" key="10">
    <source>
        <dbReference type="SAM" id="SignalP"/>
    </source>
</evidence>
<evidence type="ECO:0000256" key="9">
    <source>
        <dbReference type="PIRSR" id="PIRSR611150-2"/>
    </source>
</evidence>
<dbReference type="InterPro" id="IPR000675">
    <property type="entry name" value="Cutinase/axe"/>
</dbReference>
<dbReference type="GO" id="GO:0050525">
    <property type="term" value="F:cutinase activity"/>
    <property type="evidence" value="ECO:0007669"/>
    <property type="project" value="UniProtKB-EC"/>
</dbReference>